<dbReference type="Pfam" id="PF00149">
    <property type="entry name" value="Metallophos"/>
    <property type="match status" value="1"/>
</dbReference>
<dbReference type="SUPFAM" id="SSF56300">
    <property type="entry name" value="Metallo-dependent phosphatases"/>
    <property type="match status" value="1"/>
</dbReference>
<dbReference type="InterPro" id="IPR029052">
    <property type="entry name" value="Metallo-depent_PP-like"/>
</dbReference>
<dbReference type="EMBL" id="GANP01015024">
    <property type="protein sequence ID" value="JAB69444.1"/>
    <property type="molecule type" value="mRNA"/>
</dbReference>
<organism evidence="2">
    <name type="scientific">Ixodes ricinus</name>
    <name type="common">Common tick</name>
    <name type="synonym">Acarus ricinus</name>
    <dbReference type="NCBI Taxonomy" id="34613"/>
    <lineage>
        <taxon>Eukaryota</taxon>
        <taxon>Metazoa</taxon>
        <taxon>Ecdysozoa</taxon>
        <taxon>Arthropoda</taxon>
        <taxon>Chelicerata</taxon>
        <taxon>Arachnida</taxon>
        <taxon>Acari</taxon>
        <taxon>Parasitiformes</taxon>
        <taxon>Ixodida</taxon>
        <taxon>Ixodoidea</taxon>
        <taxon>Ixodidae</taxon>
        <taxon>Ixodinae</taxon>
        <taxon>Ixodes</taxon>
    </lineage>
</organism>
<sequence>MLQFRPKCMPSFICWKALTIIACQPCHNTLDAGCYGVDTGILQPPSWQTFRLRELIIPHPESHPGSFYQPGGQSIFRVLLPGEATMESDMSFECSSQDPLVTFGVLADVQYADHDDKPARYDPSLMRYYRNALNQVRRAYDHWSRVPGLGFVLQLGDLIDEHNGGCHRGLDRVLEAMGPLPSYHTVGNHELYNCDRKDLARKYLQHRHTELPLDGGDPVFYYSFTPRPGVRLISLDCFDVSVLGRDPREPQRQMAAELLARAHGTWDEECWEQTGELMGLDQRFVDSNGALSDAQLRWLDAELTRADALGEVVVVFGHLAISPASAGADCLLWNYAEVMGLFDAHPCVALYLCGHTHRCGYAVDTKGVHYMALAGIIETAPEQEAFSTVSIFPDRIEVLGSGREETRTLWLRTALGVGAGPEDLTTALSAPVVRVSV</sequence>
<name>V5GYP3_IXORI</name>
<reference evidence="2" key="1">
    <citation type="journal article" date="2015" name="Sci. Rep.">
        <title>Tissue- and time-dependent transcription in Ixodes ricinus salivary glands and midguts when blood feeding on the vertebrate host.</title>
        <authorList>
            <person name="Kotsyfakis M."/>
            <person name="Schwarz A."/>
            <person name="Erhart J."/>
            <person name="Ribeiro J.M."/>
        </authorList>
    </citation>
    <scope>NUCLEOTIDE SEQUENCE</scope>
    <source>
        <tissue evidence="2">Salivary gland and midgut</tissue>
    </source>
</reference>
<protein>
    <submittedName>
        <fullName evidence="2">Putative nbla03831 and related protein</fullName>
    </submittedName>
</protein>
<dbReference type="GO" id="GO:0008663">
    <property type="term" value="F:2',3'-cyclic-nucleotide 2'-phosphodiesterase activity"/>
    <property type="evidence" value="ECO:0007669"/>
    <property type="project" value="TreeGrafter"/>
</dbReference>
<dbReference type="InterPro" id="IPR004843">
    <property type="entry name" value="Calcineurin-like_PHP"/>
</dbReference>
<dbReference type="Gene3D" id="3.60.21.10">
    <property type="match status" value="1"/>
</dbReference>
<dbReference type="GO" id="GO:0047631">
    <property type="term" value="F:ADP-ribose diphosphatase activity"/>
    <property type="evidence" value="ECO:0007669"/>
    <property type="project" value="TreeGrafter"/>
</dbReference>
<dbReference type="GO" id="GO:0047734">
    <property type="term" value="F:CDP-glycerol diphosphatase activity"/>
    <property type="evidence" value="ECO:0007669"/>
    <property type="project" value="TreeGrafter"/>
</dbReference>
<feature type="domain" description="Calcineurin-like phosphoesterase" evidence="1">
    <location>
        <begin position="103"/>
        <end position="359"/>
    </location>
</feature>
<dbReference type="PANTHER" id="PTHR16509:SF1">
    <property type="entry name" value="MANGANESE-DEPENDENT ADP-RIBOSE_CDP-ALCOHOL DIPHOSPHATASE"/>
    <property type="match status" value="1"/>
</dbReference>
<dbReference type="PANTHER" id="PTHR16509">
    <property type="match status" value="1"/>
</dbReference>
<evidence type="ECO:0000259" key="1">
    <source>
        <dbReference type="Pfam" id="PF00149"/>
    </source>
</evidence>
<accession>V5GYP3</accession>
<proteinExistence type="evidence at transcript level"/>
<dbReference type="GO" id="GO:0030145">
    <property type="term" value="F:manganese ion binding"/>
    <property type="evidence" value="ECO:0007669"/>
    <property type="project" value="TreeGrafter"/>
</dbReference>
<evidence type="ECO:0000313" key="2">
    <source>
        <dbReference type="EMBL" id="JAB69444.1"/>
    </source>
</evidence>
<dbReference type="AlphaFoldDB" id="V5GYP3"/>